<feature type="transmembrane region" description="Helical" evidence="1">
    <location>
        <begin position="12"/>
        <end position="30"/>
    </location>
</feature>
<protein>
    <recommendedName>
        <fullName evidence="4">O-antigen polysaccharide polymerase Wzy</fullName>
    </recommendedName>
</protein>
<reference evidence="3" key="1">
    <citation type="submission" date="2011-04" db="EMBL/GenBank/DDBJ databases">
        <title>The complete genome of Treponema brennaborense DSM 12168.</title>
        <authorList>
            <person name="Lucas S."/>
            <person name="Han J."/>
            <person name="Lapidus A."/>
            <person name="Bruce D."/>
            <person name="Goodwin L."/>
            <person name="Pitluck S."/>
            <person name="Peters L."/>
            <person name="Kyrpides N."/>
            <person name="Mavromatis K."/>
            <person name="Ivanova N."/>
            <person name="Mikhailova N."/>
            <person name="Pagani I."/>
            <person name="Teshima H."/>
            <person name="Detter J.C."/>
            <person name="Tapia R."/>
            <person name="Han C."/>
            <person name="Land M."/>
            <person name="Hauser L."/>
            <person name="Markowitz V."/>
            <person name="Cheng J.-F."/>
            <person name="Hugenholtz P."/>
            <person name="Woyke T."/>
            <person name="Wu D."/>
            <person name="Gronow S."/>
            <person name="Wellnitz S."/>
            <person name="Brambilla E."/>
            <person name="Klenk H.-P."/>
            <person name="Eisen J.A."/>
        </authorList>
    </citation>
    <scope>NUCLEOTIDE SEQUENCE [LARGE SCALE GENOMIC DNA]</scope>
    <source>
        <strain evidence="3">DSM 12168 / CIP 105900 / DD5/3</strain>
    </source>
</reference>
<dbReference type="RefSeq" id="WP_013758769.1">
    <property type="nucleotide sequence ID" value="NC_015500.1"/>
</dbReference>
<feature type="transmembrane region" description="Helical" evidence="1">
    <location>
        <begin position="214"/>
        <end position="230"/>
    </location>
</feature>
<evidence type="ECO:0008006" key="4">
    <source>
        <dbReference type="Google" id="ProtNLM"/>
    </source>
</evidence>
<name>F4LPR8_TREBD</name>
<evidence type="ECO:0000313" key="2">
    <source>
        <dbReference type="EMBL" id="AEE17064.1"/>
    </source>
</evidence>
<dbReference type="KEGG" id="tbe:Trebr_1641"/>
<feature type="transmembrane region" description="Helical" evidence="1">
    <location>
        <begin position="36"/>
        <end position="55"/>
    </location>
</feature>
<dbReference type="AlphaFoldDB" id="F4LPR8"/>
<dbReference type="OrthoDB" id="78560at2"/>
<evidence type="ECO:0000256" key="1">
    <source>
        <dbReference type="SAM" id="Phobius"/>
    </source>
</evidence>
<feature type="transmembrane region" description="Helical" evidence="1">
    <location>
        <begin position="391"/>
        <end position="409"/>
    </location>
</feature>
<dbReference type="InterPro" id="IPR029468">
    <property type="entry name" value="O-ag_pol_Wzy"/>
</dbReference>
<dbReference type="EMBL" id="CP002696">
    <property type="protein sequence ID" value="AEE17064.1"/>
    <property type="molecule type" value="Genomic_DNA"/>
</dbReference>
<feature type="transmembrane region" description="Helical" evidence="1">
    <location>
        <begin position="62"/>
        <end position="83"/>
    </location>
</feature>
<proteinExistence type="predicted"/>
<organism evidence="2 3">
    <name type="scientific">Treponema brennaborense (strain DSM 12168 / CIP 105900 / DD5/3)</name>
    <dbReference type="NCBI Taxonomy" id="906968"/>
    <lineage>
        <taxon>Bacteria</taxon>
        <taxon>Pseudomonadati</taxon>
        <taxon>Spirochaetota</taxon>
        <taxon>Spirochaetia</taxon>
        <taxon>Spirochaetales</taxon>
        <taxon>Treponemataceae</taxon>
        <taxon>Treponema</taxon>
    </lineage>
</organism>
<feature type="transmembrane region" description="Helical" evidence="1">
    <location>
        <begin position="263"/>
        <end position="284"/>
    </location>
</feature>
<feature type="transmembrane region" description="Helical" evidence="1">
    <location>
        <begin position="421"/>
        <end position="437"/>
    </location>
</feature>
<feature type="transmembrane region" description="Helical" evidence="1">
    <location>
        <begin position="236"/>
        <end position="251"/>
    </location>
</feature>
<gene>
    <name evidence="2" type="ordered locus">Trebr_1641</name>
</gene>
<feature type="transmembrane region" description="Helical" evidence="1">
    <location>
        <begin position="443"/>
        <end position="461"/>
    </location>
</feature>
<dbReference type="eggNOG" id="ENOG5030W8A">
    <property type="taxonomic scope" value="Bacteria"/>
</dbReference>
<dbReference type="STRING" id="906968.Trebr_1641"/>
<sequence>MKLQKNQNLAFQLYLVGMPIIFLLSLFFYVFFDDNIYALMTGFLFIFTITVVYAIRYFGIMSLYSIFLYTSTFFLYNCFWFSLFDKSKDFLMQTFPIRHFIDISVGVKFIFCCILLTYVMHITYCLINKKRLKDLQIVKHQLNYEKVGIGIMLIFLLPSIVKLYIQLIYVQKYGYLTVFTGDLSLIKYPIWTAGANLLFITGYSLFVASNPSKNKFIIYSVLVFFIMIFSGMKGQRGIVLGPLVGLLYWYFKKYSKKIRIRTLISLFVFIISFTYLLGTIRNLYGHNSDVSSSDVRVLDLVSDVLYSQTTSRCVPMKIIEGDLPYHNYPFIFSPFFSYLNYFLYPSKGQTVVSVEKYNDISQVVMYSISPSAHFAGKGYGGAFIAEAYDCGGFFGIIFWGIILAIFIAFCDFTNLNIRNKYIPFLFLVILNFAMLPRNRLFTIFDAHFVKLFVLCMLIPLINTKQIWRYEINGK</sequence>
<dbReference type="HOGENOM" id="CLU_047676_0_0_12"/>
<keyword evidence="1" id="KW-1133">Transmembrane helix</keyword>
<keyword evidence="3" id="KW-1185">Reference proteome</keyword>
<evidence type="ECO:0000313" key="3">
    <source>
        <dbReference type="Proteomes" id="UP000006546"/>
    </source>
</evidence>
<accession>F4LPR8</accession>
<feature type="transmembrane region" description="Helical" evidence="1">
    <location>
        <begin position="147"/>
        <end position="168"/>
    </location>
</feature>
<feature type="transmembrane region" description="Helical" evidence="1">
    <location>
        <begin position="188"/>
        <end position="207"/>
    </location>
</feature>
<dbReference type="Pfam" id="PF14296">
    <property type="entry name" value="O-ag_pol_Wzy"/>
    <property type="match status" value="1"/>
</dbReference>
<dbReference type="Proteomes" id="UP000006546">
    <property type="component" value="Chromosome"/>
</dbReference>
<feature type="transmembrane region" description="Helical" evidence="1">
    <location>
        <begin position="103"/>
        <end position="127"/>
    </location>
</feature>
<keyword evidence="1" id="KW-0472">Membrane</keyword>
<keyword evidence="1" id="KW-0812">Transmembrane</keyword>